<feature type="transmembrane region" description="Helical" evidence="7">
    <location>
        <begin position="34"/>
        <end position="51"/>
    </location>
</feature>
<feature type="domain" description="Preflagellin peptidase C-terminal" evidence="9">
    <location>
        <begin position="269"/>
        <end position="299"/>
    </location>
</feature>
<sequence>MNASIPDLARLLVVPALGWAAYRDVQTRRVTNELWGPLVLLGAVLVFWDGLTALGRPGAFQPFAVRVAFSLLFVVPLAYAFWYFGGFGGADARAFMTLAVVFPTYPSYELLGYSLPVVETYLGVFSLTILTNTVLLGLAYPLVLGARNAAAGEFSVVMFVGRRVPISELTETHGSLLETPSGFTRDGLDLDALRMYLRYRDLELADLRVDPELRDPGTLPDDPDEPTDGAVLTDGSGDPWGAAAFLEDIDRSAYGTTPAELREGLDVIVDNEEVWVTPGVPFIVPLFVGLLVALTGGDVLFWLMDALGLVAA</sequence>
<accession>A0A6B0SHI8</accession>
<comment type="subcellular location">
    <subcellularLocation>
        <location evidence="1">Cell membrane</location>
        <topology evidence="1">Multi-pass membrane protein</topology>
    </subcellularLocation>
</comment>
<evidence type="ECO:0000256" key="5">
    <source>
        <dbReference type="ARBA" id="ARBA00023136"/>
    </source>
</evidence>
<dbReference type="PANTHER" id="PTHR36506:SF1">
    <property type="entry name" value="PREFLAGELLIN PEPTIDASE"/>
    <property type="match status" value="1"/>
</dbReference>
<reference evidence="10 11" key="1">
    <citation type="submission" date="2019-12" db="EMBL/GenBank/DDBJ databases">
        <title>Isolation and characterization of three novel carbon monoxide-oxidizing members of Halobacteria from salione crusts and soils.</title>
        <authorList>
            <person name="Myers M.R."/>
            <person name="King G.M."/>
        </authorList>
    </citation>
    <scope>NUCLEOTIDE SEQUENCE [LARGE SCALE GENOMIC DNA]</scope>
    <source>
        <strain evidence="10 11">PCN9</strain>
    </source>
</reference>
<gene>
    <name evidence="10" type="ORF">GRX66_11220</name>
</gene>
<keyword evidence="3 7" id="KW-0812">Transmembrane</keyword>
<comment type="caution">
    <text evidence="10">The sequence shown here is derived from an EMBL/GenBank/DDBJ whole genome shotgun (WGS) entry which is preliminary data.</text>
</comment>
<keyword evidence="4 7" id="KW-1133">Transmembrane helix</keyword>
<feature type="transmembrane region" description="Helical" evidence="7">
    <location>
        <begin position="120"/>
        <end position="143"/>
    </location>
</feature>
<dbReference type="PANTHER" id="PTHR36506">
    <property type="entry name" value="PREFLAGELLIN PEPTIDASE"/>
    <property type="match status" value="1"/>
</dbReference>
<keyword evidence="2" id="KW-1003">Cell membrane</keyword>
<organism evidence="10 11">
    <name type="scientific">Halobacterium bonnevillei</name>
    <dbReference type="NCBI Taxonomy" id="2692200"/>
    <lineage>
        <taxon>Archaea</taxon>
        <taxon>Methanobacteriati</taxon>
        <taxon>Methanobacteriota</taxon>
        <taxon>Stenosarchaea group</taxon>
        <taxon>Halobacteria</taxon>
        <taxon>Halobacteriales</taxon>
        <taxon>Halobacteriaceae</taxon>
        <taxon>Halobacterium</taxon>
    </lineage>
</organism>
<protein>
    <submittedName>
        <fullName evidence="10">Prepilin peptidase</fullName>
    </submittedName>
</protein>
<keyword evidence="5 7" id="KW-0472">Membrane</keyword>
<dbReference type="Gene3D" id="1.20.120.1220">
    <property type="match status" value="1"/>
</dbReference>
<evidence type="ECO:0000313" key="10">
    <source>
        <dbReference type="EMBL" id="MXR21145.1"/>
    </source>
</evidence>
<feature type="transmembrane region" description="Helical" evidence="7">
    <location>
        <begin position="90"/>
        <end position="108"/>
    </location>
</feature>
<dbReference type="Pfam" id="PF06847">
    <property type="entry name" value="Arc_PepC_II"/>
    <property type="match status" value="1"/>
</dbReference>
<dbReference type="Proteomes" id="UP000471521">
    <property type="component" value="Unassembled WGS sequence"/>
</dbReference>
<dbReference type="RefSeq" id="WP_325064071.1">
    <property type="nucleotide sequence ID" value="NZ_WUUU01000087.1"/>
</dbReference>
<evidence type="ECO:0000313" key="11">
    <source>
        <dbReference type="Proteomes" id="UP000471521"/>
    </source>
</evidence>
<evidence type="ECO:0000256" key="6">
    <source>
        <dbReference type="SAM" id="MobiDB-lite"/>
    </source>
</evidence>
<proteinExistence type="predicted"/>
<evidence type="ECO:0000256" key="1">
    <source>
        <dbReference type="ARBA" id="ARBA00004651"/>
    </source>
</evidence>
<dbReference type="InterPro" id="IPR052218">
    <property type="entry name" value="Preflagellin_Peptidase"/>
</dbReference>
<evidence type="ECO:0000259" key="9">
    <source>
        <dbReference type="Pfam" id="PF06847"/>
    </source>
</evidence>
<evidence type="ECO:0000259" key="8">
    <source>
        <dbReference type="Pfam" id="PF01478"/>
    </source>
</evidence>
<dbReference type="Pfam" id="PF01478">
    <property type="entry name" value="Peptidase_A24"/>
    <property type="match status" value="1"/>
</dbReference>
<dbReference type="InterPro" id="IPR009655">
    <property type="entry name" value="Preflagellin_peptidase_C"/>
</dbReference>
<feature type="domain" description="Prepilin type IV endopeptidase peptidase" evidence="8">
    <location>
        <begin position="12"/>
        <end position="141"/>
    </location>
</feature>
<name>A0A6B0SHI8_9EURY</name>
<dbReference type="GO" id="GO:0004190">
    <property type="term" value="F:aspartic-type endopeptidase activity"/>
    <property type="evidence" value="ECO:0007669"/>
    <property type="project" value="InterPro"/>
</dbReference>
<evidence type="ECO:0000256" key="2">
    <source>
        <dbReference type="ARBA" id="ARBA00022475"/>
    </source>
</evidence>
<dbReference type="AlphaFoldDB" id="A0A6B0SHI8"/>
<dbReference type="GO" id="GO:0005886">
    <property type="term" value="C:plasma membrane"/>
    <property type="evidence" value="ECO:0007669"/>
    <property type="project" value="UniProtKB-SubCell"/>
</dbReference>
<evidence type="ECO:0000256" key="3">
    <source>
        <dbReference type="ARBA" id="ARBA00022692"/>
    </source>
</evidence>
<feature type="transmembrane region" description="Helical" evidence="7">
    <location>
        <begin position="63"/>
        <end position="84"/>
    </location>
</feature>
<evidence type="ECO:0000256" key="7">
    <source>
        <dbReference type="SAM" id="Phobius"/>
    </source>
</evidence>
<dbReference type="EMBL" id="WUUU01000087">
    <property type="protein sequence ID" value="MXR21145.1"/>
    <property type="molecule type" value="Genomic_DNA"/>
</dbReference>
<evidence type="ECO:0000256" key="4">
    <source>
        <dbReference type="ARBA" id="ARBA00022989"/>
    </source>
</evidence>
<keyword evidence="11" id="KW-1185">Reference proteome</keyword>
<feature type="region of interest" description="Disordered" evidence="6">
    <location>
        <begin position="213"/>
        <end position="236"/>
    </location>
</feature>
<dbReference type="InterPro" id="IPR000045">
    <property type="entry name" value="Prepilin_IV_endopep_pep"/>
</dbReference>
<feature type="transmembrane region" description="Helical" evidence="7">
    <location>
        <begin position="282"/>
        <end position="303"/>
    </location>
</feature>